<dbReference type="GO" id="GO:0005615">
    <property type="term" value="C:extracellular space"/>
    <property type="evidence" value="ECO:0007669"/>
    <property type="project" value="InterPro"/>
</dbReference>
<feature type="signal peptide" evidence="13">
    <location>
        <begin position="1"/>
        <end position="24"/>
    </location>
</feature>
<evidence type="ECO:0000313" key="15">
    <source>
        <dbReference type="EMBL" id="NMF47986.1"/>
    </source>
</evidence>
<dbReference type="Gene3D" id="1.10.390.10">
    <property type="entry name" value="Neutral Protease Domain 2"/>
    <property type="match status" value="1"/>
</dbReference>
<dbReference type="InterPro" id="IPR027268">
    <property type="entry name" value="Peptidase_M4/M1_CTD_sf"/>
</dbReference>
<feature type="chain" id="PRO_5030753669" evidence="13">
    <location>
        <begin position="25"/>
        <end position="1340"/>
    </location>
</feature>
<keyword evidence="6" id="KW-0479">Metal-binding</keyword>
<dbReference type="EMBL" id="JABBCX010000002">
    <property type="protein sequence ID" value="NMF47986.1"/>
    <property type="molecule type" value="Genomic_DNA"/>
</dbReference>
<dbReference type="InterPro" id="IPR001842">
    <property type="entry name" value="Peptidase_M36"/>
</dbReference>
<gene>
    <name evidence="15" type="ORF">HHL01_07305</name>
</gene>
<dbReference type="PANTHER" id="PTHR33478">
    <property type="entry name" value="EXTRACELLULAR METALLOPROTEINASE MEP"/>
    <property type="match status" value="1"/>
</dbReference>
<sequence length="1340" mass="144275">MSQFKLTTIAIVVASTLAAGELTAAEQTRFYDVSATNAVTQGASLAAVQQRTLAERATVSGQKSIYDAQMGKATFLWQAIGQRKPDMALIAADNRNQYAADFYIETLTGISNRKATASSAVMVDLSEQRRGSISAKYKQQVNGVEVFNREYNLLMDKEYNLVASSGYFADTSSSKNKLAALTGFVSSEQSIKKAFSELANIDVSLRKIGNEGGYAKYEAKSLDDSKIVLGTPRAKEVFFEIAGELKSAYYIEVEVAEVGSLESDYFSYVVDSNNSKVYFAKDLKSHAADFNYRVYANQDGYPMESPHGDVIPADGPGQVDETEILDAPMVSLSYYSKLSTMDPWLADDATTTSGNNVFAYADVVAPQDFSEGDFTAETTADFTFDYPYQVDEVANSYANRKAAIVNLFYMNNFLHDFFYDHGFDETSNVAQVSNFGRGGVEGDPIEAQAQDNSGRNNANMSTPADGASPRMQMYLYNSKDAVVGVDFGITVTSHDSLGLLASTKESGFGKYQFSDVAAEVVRLDDGNTVDSTSVNDGCEPAINAAELAGKIAIVDRGSCSFTIKVKNAQDAGAIATIVVNNDPDTAEPAPMGGEDDTVTIPNMGLNYADGHAMYDLIDAREVVTVNMFTKATLKDGTFDNGIIAHEWGHYISNRLVGNSSGLINFQGRAMGEGWGDFHSLMFIAKESDINITGNDKFQKAYGSGTFVEDFYFGIRRLPYSTDTDVNALSFRHITENAGADIGISPTSVASPHAAGEIWATVLWENYVTLINEHGFNEAQTRMADYLVAGYKLTPIAPTYTEARDAILAAAYAVDPADYKLMVGAFAKRGMGLGAVSPDRFSEDLTGVVESDKTQLSSYAFASADLNNMYNGTELGFCTNDNILDKGETSTVSVTITNRGSEVLSGTTAQLTVISDHDVTFENDGLLTFGEVQPYEAITSNDIKVTLNEAGTAETLEIEVTFPEIETDDDIVEALDQTLTFEVNMGFKSETPVGAIVSDDMEVASSSLLDLKENVMFGGDLAAGTQVMDNSSNIAFFEQGGFGLGTQAMRLVNNGFQSDVAVESKSFEVGYSGDFEISFWHFYSIEENWDGGVVEVSVNGGDWVDATEIGGTFDIGYDAVLIENDSQELQERETYTGNNVQDSGAYGNYETINFGDALNGNLVKVRFRISSDGAVSDLGWWIDNLTMSNVLSPVFSELVAGDSLACDNAAPLVLVESASAEITESATGTITATASDRNGQTLTYAWTQVSGSDATLTGTDTATLSFTPAAITADEELVFEVAVSDGVTTVTQQSTVMVKNEAVATVPVTEAKSSGGGSFGFIALLLTPLVWFNRRRKNVSK</sequence>
<protein>
    <submittedName>
        <fullName evidence="15">Peptidase</fullName>
    </submittedName>
</protein>
<dbReference type="Proteomes" id="UP000519126">
    <property type="component" value="Unassembled WGS sequence"/>
</dbReference>
<name>A0A7X9YFR8_9GAMM</name>
<evidence type="ECO:0000313" key="16">
    <source>
        <dbReference type="Proteomes" id="UP000519126"/>
    </source>
</evidence>
<keyword evidence="4" id="KW-0964">Secreted</keyword>
<evidence type="ECO:0000256" key="8">
    <source>
        <dbReference type="ARBA" id="ARBA00022833"/>
    </source>
</evidence>
<evidence type="ECO:0000256" key="10">
    <source>
        <dbReference type="ARBA" id="ARBA00023145"/>
    </source>
</evidence>
<dbReference type="GO" id="GO:0008270">
    <property type="term" value="F:zinc ion binding"/>
    <property type="evidence" value="ECO:0007669"/>
    <property type="project" value="InterPro"/>
</dbReference>
<dbReference type="Gene3D" id="3.10.170.10">
    <property type="match status" value="1"/>
</dbReference>
<dbReference type="SUPFAM" id="SSF52025">
    <property type="entry name" value="PA domain"/>
    <property type="match status" value="1"/>
</dbReference>
<dbReference type="NCBIfam" id="NF038111">
    <property type="entry name" value="rhom_dep_M36"/>
    <property type="match status" value="1"/>
</dbReference>
<feature type="compositionally biased region" description="Polar residues" evidence="11">
    <location>
        <begin position="449"/>
        <end position="462"/>
    </location>
</feature>
<reference evidence="15 16" key="1">
    <citation type="submission" date="2020-04" db="EMBL/GenBank/DDBJ databases">
        <title>Genome Sequencing and Assembley of Pseudoalteromonas artica.</title>
        <authorList>
            <person name="Akerly B."/>
            <person name="Cook G."/>
        </authorList>
    </citation>
    <scope>NUCLEOTIDE SEQUENCE [LARGE SCALE GENOMIC DNA]</scope>
    <source>
        <strain evidence="15 16">NEC-BIFX-0059</strain>
    </source>
</reference>
<dbReference type="CDD" id="cd04818">
    <property type="entry name" value="PA_subtilisin_1"/>
    <property type="match status" value="1"/>
</dbReference>
<keyword evidence="9" id="KW-0482">Metalloprotease</keyword>
<dbReference type="InterPro" id="IPR046450">
    <property type="entry name" value="PA_dom_sf"/>
</dbReference>
<keyword evidence="13" id="KW-0732">Signal</keyword>
<evidence type="ECO:0000256" key="3">
    <source>
        <dbReference type="ARBA" id="ARBA00006006"/>
    </source>
</evidence>
<dbReference type="PANTHER" id="PTHR33478:SF1">
    <property type="entry name" value="EXTRACELLULAR METALLOPROTEINASE MEP"/>
    <property type="match status" value="1"/>
</dbReference>
<comment type="similarity">
    <text evidence="3">Belongs to the peptidase M36 family.</text>
</comment>
<keyword evidence="12" id="KW-1133">Transmembrane helix</keyword>
<keyword evidence="7" id="KW-0378">Hydrolase</keyword>
<evidence type="ECO:0000256" key="13">
    <source>
        <dbReference type="SAM" id="SignalP"/>
    </source>
</evidence>
<accession>A0A7X9YFR8</accession>
<keyword evidence="5" id="KW-0645">Protease</keyword>
<dbReference type="GO" id="GO:0004222">
    <property type="term" value="F:metalloendopeptidase activity"/>
    <property type="evidence" value="ECO:0007669"/>
    <property type="project" value="InterPro"/>
</dbReference>
<dbReference type="RefSeq" id="WP_170071516.1">
    <property type="nucleotide sequence ID" value="NZ_JABBCX010000002.1"/>
</dbReference>
<feature type="region of interest" description="Disordered" evidence="11">
    <location>
        <begin position="440"/>
        <end position="465"/>
    </location>
</feature>
<evidence type="ECO:0000256" key="4">
    <source>
        <dbReference type="ARBA" id="ARBA00022525"/>
    </source>
</evidence>
<keyword evidence="10" id="KW-0865">Zymogen</keyword>
<dbReference type="InterPro" id="IPR050371">
    <property type="entry name" value="Fungal_virulence_M36"/>
</dbReference>
<dbReference type="Gene3D" id="2.60.40.3010">
    <property type="match status" value="1"/>
</dbReference>
<dbReference type="InterPro" id="IPR003137">
    <property type="entry name" value="PA_domain"/>
</dbReference>
<evidence type="ECO:0000256" key="5">
    <source>
        <dbReference type="ARBA" id="ARBA00022670"/>
    </source>
</evidence>
<dbReference type="GO" id="GO:0006508">
    <property type="term" value="P:proteolysis"/>
    <property type="evidence" value="ECO:0007669"/>
    <property type="project" value="UniProtKB-KW"/>
</dbReference>
<proteinExistence type="inferred from homology"/>
<keyword evidence="12" id="KW-0812">Transmembrane</keyword>
<comment type="subcellular location">
    <subcellularLocation>
        <location evidence="2">Secreted</location>
    </subcellularLocation>
</comment>
<feature type="domain" description="PA" evidence="14">
    <location>
        <begin position="534"/>
        <end position="612"/>
    </location>
</feature>
<evidence type="ECO:0000256" key="12">
    <source>
        <dbReference type="SAM" id="Phobius"/>
    </source>
</evidence>
<evidence type="ECO:0000256" key="9">
    <source>
        <dbReference type="ARBA" id="ARBA00023049"/>
    </source>
</evidence>
<evidence type="ECO:0000259" key="14">
    <source>
        <dbReference type="Pfam" id="PF02225"/>
    </source>
</evidence>
<evidence type="ECO:0000256" key="1">
    <source>
        <dbReference type="ARBA" id="ARBA00001947"/>
    </source>
</evidence>
<comment type="caution">
    <text evidence="15">The sequence shown here is derived from an EMBL/GenBank/DDBJ whole genome shotgun (WGS) entry which is preliminary data.</text>
</comment>
<evidence type="ECO:0000256" key="11">
    <source>
        <dbReference type="SAM" id="MobiDB-lite"/>
    </source>
</evidence>
<dbReference type="Pfam" id="PF22352">
    <property type="entry name" value="K319L-like_PKD"/>
    <property type="match status" value="1"/>
</dbReference>
<keyword evidence="8" id="KW-0862">Zinc</keyword>
<dbReference type="Gene3D" id="3.50.30.30">
    <property type="match status" value="1"/>
</dbReference>
<feature type="transmembrane region" description="Helical" evidence="12">
    <location>
        <begin position="1314"/>
        <end position="1331"/>
    </location>
</feature>
<evidence type="ECO:0000256" key="6">
    <source>
        <dbReference type="ARBA" id="ARBA00022723"/>
    </source>
</evidence>
<keyword evidence="12" id="KW-0472">Membrane</keyword>
<evidence type="ECO:0000256" key="7">
    <source>
        <dbReference type="ARBA" id="ARBA00022801"/>
    </source>
</evidence>
<organism evidence="15 16">
    <name type="scientific">Pseudoalteromonas arctica</name>
    <dbReference type="NCBI Taxonomy" id="394751"/>
    <lineage>
        <taxon>Bacteria</taxon>
        <taxon>Pseudomonadati</taxon>
        <taxon>Pseudomonadota</taxon>
        <taxon>Gammaproteobacteria</taxon>
        <taxon>Alteromonadales</taxon>
        <taxon>Pseudoalteromonadaceae</taxon>
        <taxon>Pseudoalteromonas</taxon>
    </lineage>
</organism>
<evidence type="ECO:0000256" key="2">
    <source>
        <dbReference type="ARBA" id="ARBA00004613"/>
    </source>
</evidence>
<dbReference type="SUPFAM" id="SSF55486">
    <property type="entry name" value="Metalloproteases ('zincins'), catalytic domain"/>
    <property type="match status" value="1"/>
</dbReference>
<comment type="cofactor">
    <cofactor evidence="1">
        <name>Zn(2+)</name>
        <dbReference type="ChEBI" id="CHEBI:29105"/>
    </cofactor>
</comment>
<dbReference type="Pfam" id="PF02225">
    <property type="entry name" value="PA"/>
    <property type="match status" value="1"/>
</dbReference>
<dbReference type="Pfam" id="PF02128">
    <property type="entry name" value="Peptidase_M36"/>
    <property type="match status" value="1"/>
</dbReference>